<dbReference type="Proteomes" id="UP001139559">
    <property type="component" value="Unassembled WGS sequence"/>
</dbReference>
<dbReference type="EMBL" id="JAJHVV010000018">
    <property type="protein sequence ID" value="MCK6265716.1"/>
    <property type="molecule type" value="Genomic_DNA"/>
</dbReference>
<comment type="caution">
    <text evidence="1">The sequence shown here is derived from an EMBL/GenBank/DDBJ whole genome shotgun (WGS) entry which is preliminary data.</text>
</comment>
<accession>A0A9X2BJ45</accession>
<keyword evidence="2" id="KW-1185">Reference proteome</keyword>
<organism evidence="1 2">
    <name type="scientific">Vibrio amylolyticus</name>
    <dbReference type="NCBI Taxonomy" id="2847292"/>
    <lineage>
        <taxon>Bacteria</taxon>
        <taxon>Pseudomonadati</taxon>
        <taxon>Pseudomonadota</taxon>
        <taxon>Gammaproteobacteria</taxon>
        <taxon>Vibrionales</taxon>
        <taxon>Vibrionaceae</taxon>
        <taxon>Vibrio</taxon>
    </lineage>
</organism>
<reference evidence="1" key="1">
    <citation type="submission" date="2021-11" db="EMBL/GenBank/DDBJ databases">
        <title>Vibrio ZSDE26 sp. nov. and Vibrio ZSDZ34 sp. nov., isolated from coastal seawater in Qingdao.</title>
        <authorList>
            <person name="Zhang P."/>
        </authorList>
    </citation>
    <scope>NUCLEOTIDE SEQUENCE</scope>
    <source>
        <strain evidence="1">ZSDE26</strain>
    </source>
</reference>
<dbReference type="RefSeq" id="WP_248010779.1">
    <property type="nucleotide sequence ID" value="NZ_JAJHVV010000018.1"/>
</dbReference>
<gene>
    <name evidence="1" type="ORF">KP803_20875</name>
</gene>
<protein>
    <submittedName>
        <fullName evidence="1">Uncharacterized protein</fullName>
    </submittedName>
</protein>
<evidence type="ECO:0000313" key="2">
    <source>
        <dbReference type="Proteomes" id="UP001139559"/>
    </source>
</evidence>
<proteinExistence type="predicted"/>
<dbReference type="AlphaFoldDB" id="A0A9X2BJ45"/>
<sequence>MTYTGLEKYFSATADKYTSKVIERFITAFQPSYKYVHFPWESIDSDHNISYEKLDYGYETYVVKQGKRELIASAFITYFVVLWVMHEYSESHPLPCKAKTWKDKEDFHKAFLIFNRELKTYEQYRQALYDFCTTTDKGRLRREFIFSQEMFDGHQSMQKENWGVPVERGITQRERIELINGVFHITHADRGAVTSVDLVYDAELFYKTRLSTFMRLLFIS</sequence>
<name>A0A9X2BJ45_9VIBR</name>
<evidence type="ECO:0000313" key="1">
    <source>
        <dbReference type="EMBL" id="MCK6265716.1"/>
    </source>
</evidence>